<gene>
    <name evidence="1" type="ORF">ACF1HC_37570</name>
</gene>
<protein>
    <submittedName>
        <fullName evidence="1">Tryptorubin family RiPP</fullName>
    </submittedName>
</protein>
<comment type="caution">
    <text evidence="1">The sequence shown here is derived from an EMBL/GenBank/DDBJ whole genome shotgun (WGS) entry which is preliminary data.</text>
</comment>
<dbReference type="NCBIfam" id="NF038372">
    <property type="entry name" value="tryptorubin_fam"/>
    <property type="match status" value="1"/>
</dbReference>
<sequence length="26" mass="3142">MKLLFAIRNRVAAAKSRKANAWYLWY</sequence>
<keyword evidence="2" id="KW-1185">Reference proteome</keyword>
<dbReference type="Proteomes" id="UP001603418">
    <property type="component" value="Unassembled WGS sequence"/>
</dbReference>
<proteinExistence type="predicted"/>
<organism evidence="1 2">
    <name type="scientific">Streptomyces eurythermus</name>
    <dbReference type="NCBI Taxonomy" id="42237"/>
    <lineage>
        <taxon>Bacteria</taxon>
        <taxon>Bacillati</taxon>
        <taxon>Actinomycetota</taxon>
        <taxon>Actinomycetes</taxon>
        <taxon>Kitasatosporales</taxon>
        <taxon>Streptomycetaceae</taxon>
        <taxon>Streptomyces</taxon>
    </lineage>
</organism>
<evidence type="ECO:0000313" key="1">
    <source>
        <dbReference type="EMBL" id="MFF9887234.1"/>
    </source>
</evidence>
<accession>A0ABW6Z837</accession>
<name>A0ABW6Z837_9ACTN</name>
<dbReference type="EMBL" id="JBICBM010000027">
    <property type="protein sequence ID" value="MFF9887234.1"/>
    <property type="molecule type" value="Genomic_DNA"/>
</dbReference>
<evidence type="ECO:0000313" key="2">
    <source>
        <dbReference type="Proteomes" id="UP001603418"/>
    </source>
</evidence>
<reference evidence="1 2" key="1">
    <citation type="submission" date="2024-10" db="EMBL/GenBank/DDBJ databases">
        <title>The Natural Products Discovery Center: Release of the First 8490 Sequenced Strains for Exploring Actinobacteria Biosynthetic Diversity.</title>
        <authorList>
            <person name="Kalkreuter E."/>
            <person name="Kautsar S.A."/>
            <person name="Yang D."/>
            <person name="Bader C.D."/>
            <person name="Teijaro C.N."/>
            <person name="Fluegel L."/>
            <person name="Davis C.M."/>
            <person name="Simpson J.R."/>
            <person name="Lauterbach L."/>
            <person name="Steele A.D."/>
            <person name="Gui C."/>
            <person name="Meng S."/>
            <person name="Li G."/>
            <person name="Viehrig K."/>
            <person name="Ye F."/>
            <person name="Su P."/>
            <person name="Kiefer A.F."/>
            <person name="Nichols A."/>
            <person name="Cepeda A.J."/>
            <person name="Yan W."/>
            <person name="Fan B."/>
            <person name="Jiang Y."/>
            <person name="Adhikari A."/>
            <person name="Zheng C.-J."/>
            <person name="Schuster L."/>
            <person name="Cowan T.M."/>
            <person name="Smanski M.J."/>
            <person name="Chevrette M.G."/>
            <person name="De Carvalho L.P.S."/>
            <person name="Shen B."/>
        </authorList>
    </citation>
    <scope>NUCLEOTIDE SEQUENCE [LARGE SCALE GENOMIC DNA]</scope>
    <source>
        <strain evidence="1 2">NPDC013366</strain>
    </source>
</reference>
<dbReference type="RefSeq" id="WP_359180938.1">
    <property type="nucleotide sequence ID" value="NZ_JBFACJ010000005.1"/>
</dbReference>